<feature type="binding site" evidence="7">
    <location>
        <position position="131"/>
    </location>
    <ligand>
        <name>a 1,2-diacyl-sn-glycero-3-phospho-(1'-sn-glycerol)</name>
        <dbReference type="ChEBI" id="CHEBI:64716"/>
    </ligand>
</feature>
<keyword evidence="7" id="KW-0997">Cell inner membrane</keyword>
<comment type="catalytic activity">
    <reaction evidence="7">
        <text>L-cysteinyl-[prolipoprotein] + a 1,2-diacyl-sn-glycero-3-phospho-(1'-sn-glycerol) = an S-1,2-diacyl-sn-glyceryl-L-cysteinyl-[prolipoprotein] + sn-glycerol 1-phosphate + H(+)</text>
        <dbReference type="Rhea" id="RHEA:56712"/>
        <dbReference type="Rhea" id="RHEA-COMP:14679"/>
        <dbReference type="Rhea" id="RHEA-COMP:14680"/>
        <dbReference type="ChEBI" id="CHEBI:15378"/>
        <dbReference type="ChEBI" id="CHEBI:29950"/>
        <dbReference type="ChEBI" id="CHEBI:57685"/>
        <dbReference type="ChEBI" id="CHEBI:64716"/>
        <dbReference type="ChEBI" id="CHEBI:140658"/>
        <dbReference type="EC" id="2.5.1.145"/>
    </reaction>
</comment>
<dbReference type="NCBIfam" id="TIGR00544">
    <property type="entry name" value="lgt"/>
    <property type="match status" value="1"/>
</dbReference>
<evidence type="ECO:0000256" key="2">
    <source>
        <dbReference type="ARBA" id="ARBA00022475"/>
    </source>
</evidence>
<comment type="similarity">
    <text evidence="1 7">Belongs to the Lgt family.</text>
</comment>
<dbReference type="PANTHER" id="PTHR30589:SF0">
    <property type="entry name" value="PHOSPHATIDYLGLYCEROL--PROLIPOPROTEIN DIACYLGLYCERYL TRANSFERASE"/>
    <property type="match status" value="1"/>
</dbReference>
<dbReference type="KEGG" id="ipa:Isop_0883"/>
<dbReference type="Proteomes" id="UP000008631">
    <property type="component" value="Chromosome"/>
</dbReference>
<keyword evidence="5 7" id="KW-1133">Transmembrane helix</keyword>
<dbReference type="GO" id="GO:0005886">
    <property type="term" value="C:plasma membrane"/>
    <property type="evidence" value="ECO:0007669"/>
    <property type="project" value="UniProtKB-SubCell"/>
</dbReference>
<dbReference type="GO" id="GO:0042158">
    <property type="term" value="P:lipoprotein biosynthetic process"/>
    <property type="evidence" value="ECO:0007669"/>
    <property type="project" value="UniProtKB-UniRule"/>
</dbReference>
<feature type="transmembrane region" description="Helical" evidence="7">
    <location>
        <begin position="15"/>
        <end position="34"/>
    </location>
</feature>
<reference evidence="8 9" key="1">
    <citation type="journal article" date="2011" name="Stand. Genomic Sci.">
        <title>Complete genome sequence of Isosphaera pallida type strain (IS1B).</title>
        <authorList>
            <consortium name="US DOE Joint Genome Institute (JGI-PGF)"/>
            <person name="Goker M."/>
            <person name="Cleland D."/>
            <person name="Saunders E."/>
            <person name="Lapidus A."/>
            <person name="Nolan M."/>
            <person name="Lucas S."/>
            <person name="Hammon N."/>
            <person name="Deshpande S."/>
            <person name="Cheng J.F."/>
            <person name="Tapia R."/>
            <person name="Han C."/>
            <person name="Goodwin L."/>
            <person name="Pitluck S."/>
            <person name="Liolios K."/>
            <person name="Pagani I."/>
            <person name="Ivanova N."/>
            <person name="Mavromatis K."/>
            <person name="Pati A."/>
            <person name="Chen A."/>
            <person name="Palaniappan K."/>
            <person name="Land M."/>
            <person name="Hauser L."/>
            <person name="Chang Y.J."/>
            <person name="Jeffries C.D."/>
            <person name="Detter J.C."/>
            <person name="Beck B."/>
            <person name="Woyke T."/>
            <person name="Bristow J."/>
            <person name="Eisen J.A."/>
            <person name="Markowitz V."/>
            <person name="Hugenholtz P."/>
            <person name="Kyrpides N.C."/>
            <person name="Klenk H.P."/>
        </authorList>
    </citation>
    <scope>NUCLEOTIDE SEQUENCE [LARGE SCALE GENOMIC DNA]</scope>
    <source>
        <strain evidence="9">ATCC 43644 / DSM 9630 / IS1B</strain>
    </source>
</reference>
<comment type="subcellular location">
    <subcellularLocation>
        <location evidence="7">Cell inner membrane</location>
        <topology evidence="7">Multi-pass membrane protein</topology>
    </subcellularLocation>
</comment>
<dbReference type="OrthoDB" id="871140at2"/>
<dbReference type="AlphaFoldDB" id="E8R2W9"/>
<evidence type="ECO:0000256" key="5">
    <source>
        <dbReference type="ARBA" id="ARBA00022989"/>
    </source>
</evidence>
<evidence type="ECO:0000256" key="1">
    <source>
        <dbReference type="ARBA" id="ARBA00007150"/>
    </source>
</evidence>
<keyword evidence="2 7" id="KW-1003">Cell membrane</keyword>
<dbReference type="RefSeq" id="WP_013563762.1">
    <property type="nucleotide sequence ID" value="NC_014962.1"/>
</dbReference>
<comment type="pathway">
    <text evidence="7">Protein modification; lipoprotein biosynthesis (diacylglyceryl transfer).</text>
</comment>
<accession>E8R2W9</accession>
<dbReference type="FunCoup" id="E8R2W9">
    <property type="interactions" value="225"/>
</dbReference>
<feature type="transmembrane region" description="Helical" evidence="7">
    <location>
        <begin position="88"/>
        <end position="106"/>
    </location>
</feature>
<dbReference type="HOGENOM" id="CLU_013386_1_0_0"/>
<evidence type="ECO:0000256" key="4">
    <source>
        <dbReference type="ARBA" id="ARBA00022692"/>
    </source>
</evidence>
<gene>
    <name evidence="7" type="primary">lgt</name>
    <name evidence="8" type="ordered locus">Isop_0883</name>
</gene>
<feature type="transmembrane region" description="Helical" evidence="7">
    <location>
        <begin position="232"/>
        <end position="250"/>
    </location>
</feature>
<keyword evidence="3 7" id="KW-0808">Transferase</keyword>
<dbReference type="eggNOG" id="COG0682">
    <property type="taxonomic scope" value="Bacteria"/>
</dbReference>
<evidence type="ECO:0000313" key="8">
    <source>
        <dbReference type="EMBL" id="ADV61473.1"/>
    </source>
</evidence>
<dbReference type="PANTHER" id="PTHR30589">
    <property type="entry name" value="PROLIPOPROTEIN DIACYLGLYCERYL TRANSFERASE"/>
    <property type="match status" value="1"/>
</dbReference>
<dbReference type="Pfam" id="PF01790">
    <property type="entry name" value="LGT"/>
    <property type="match status" value="1"/>
</dbReference>
<dbReference type="UniPathway" id="UPA00664"/>
<organism evidence="8 9">
    <name type="scientific">Isosphaera pallida (strain ATCC 43644 / DSM 9630 / IS1B)</name>
    <dbReference type="NCBI Taxonomy" id="575540"/>
    <lineage>
        <taxon>Bacteria</taxon>
        <taxon>Pseudomonadati</taxon>
        <taxon>Planctomycetota</taxon>
        <taxon>Planctomycetia</taxon>
        <taxon>Isosphaerales</taxon>
        <taxon>Isosphaeraceae</taxon>
        <taxon>Isosphaera</taxon>
    </lineage>
</organism>
<dbReference type="EMBL" id="CP002353">
    <property type="protein sequence ID" value="ADV61473.1"/>
    <property type="molecule type" value="Genomic_DNA"/>
</dbReference>
<dbReference type="GO" id="GO:0008961">
    <property type="term" value="F:phosphatidylglycerol-prolipoprotein diacylglyceryl transferase activity"/>
    <property type="evidence" value="ECO:0007669"/>
    <property type="project" value="UniProtKB-UniRule"/>
</dbReference>
<dbReference type="STRING" id="575540.Isop_0883"/>
<feature type="transmembrane region" description="Helical" evidence="7">
    <location>
        <begin position="256"/>
        <end position="282"/>
    </location>
</feature>
<keyword evidence="9" id="KW-1185">Reference proteome</keyword>
<sequence>MRPILFELPFIHWPIFGYGMMLCLALIATMWLSGRLARNHGLNPDHVYDLGIWVFLFGIIGARLFWVIQYRDRIDSFAEVFQIWNGGIVLYGGILGGTIGGLIHWSRARYPLRAMLDVLAPSIGLGIALGRIGCFLNGCCYGDACDLPVSVRFPVESPVWWQQVRDRLPEEERLGLKPMSEESLQRVLRENPPLREASLPVHPTQLYSSIDGFLLMVLTLSYYPIRRRDGEVIALLMIALPITRFLIEFLRNDEGIFLAGMTISQTISIWMLMGGVAFWFWIASQPRLRHEDQLRAANQATASPSRSEPT</sequence>
<dbReference type="InterPro" id="IPR001640">
    <property type="entry name" value="Lgt"/>
</dbReference>
<name>E8R2W9_ISOPI</name>
<proteinExistence type="inferred from homology"/>
<comment type="function">
    <text evidence="7">Catalyzes the transfer of the diacylglyceryl group from phosphatidylglycerol to the sulfhydryl group of the N-terminal cysteine of a prolipoprotein, the first step in the formation of mature lipoproteins.</text>
</comment>
<evidence type="ECO:0000256" key="7">
    <source>
        <dbReference type="HAMAP-Rule" id="MF_01147"/>
    </source>
</evidence>
<dbReference type="InParanoid" id="E8R2W9"/>
<evidence type="ECO:0000256" key="3">
    <source>
        <dbReference type="ARBA" id="ARBA00022679"/>
    </source>
</evidence>
<feature type="transmembrane region" description="Helical" evidence="7">
    <location>
        <begin position="46"/>
        <end position="68"/>
    </location>
</feature>
<evidence type="ECO:0000313" key="9">
    <source>
        <dbReference type="Proteomes" id="UP000008631"/>
    </source>
</evidence>
<keyword evidence="6 7" id="KW-0472">Membrane</keyword>
<dbReference type="EC" id="2.5.1.145" evidence="7"/>
<protein>
    <recommendedName>
        <fullName evidence="7">Phosphatidylglycerol--prolipoprotein diacylglyceryl transferase</fullName>
        <ecNumber evidence="7">2.5.1.145</ecNumber>
    </recommendedName>
</protein>
<dbReference type="HAMAP" id="MF_01147">
    <property type="entry name" value="Lgt"/>
    <property type="match status" value="1"/>
</dbReference>
<keyword evidence="4 7" id="KW-0812">Transmembrane</keyword>
<evidence type="ECO:0000256" key="6">
    <source>
        <dbReference type="ARBA" id="ARBA00023136"/>
    </source>
</evidence>